<dbReference type="HOGENOM" id="CLU_083309_0_0_11"/>
<dbReference type="GO" id="GO:0003677">
    <property type="term" value="F:DNA binding"/>
    <property type="evidence" value="ECO:0007669"/>
    <property type="project" value="InterPro"/>
</dbReference>
<organism evidence="2 3">
    <name type="scientific">Amycolatopsis japonica</name>
    <dbReference type="NCBI Taxonomy" id="208439"/>
    <lineage>
        <taxon>Bacteria</taxon>
        <taxon>Bacillati</taxon>
        <taxon>Actinomycetota</taxon>
        <taxon>Actinomycetes</taxon>
        <taxon>Pseudonocardiales</taxon>
        <taxon>Pseudonocardiaceae</taxon>
        <taxon>Amycolatopsis</taxon>
        <taxon>Amycolatopsis japonica group</taxon>
    </lineage>
</organism>
<dbReference type="PROSITE" id="PS50943">
    <property type="entry name" value="HTH_CROC1"/>
    <property type="match status" value="1"/>
</dbReference>
<reference evidence="2 3" key="1">
    <citation type="journal article" date="2014" name="J. Biotechnol.">
        <title>Complete genome sequence of the actinobacterium Amycolatopsis japonica MG417-CF17(T) (=DSM 44213T) producing (S,S)-N,N'-ethylenediaminedisuccinic acid.</title>
        <authorList>
            <person name="Stegmann E."/>
            <person name="Albersmeier A."/>
            <person name="Spohn M."/>
            <person name="Gert H."/>
            <person name="Weber T."/>
            <person name="Wohlleben W."/>
            <person name="Kalinowski J."/>
            <person name="Ruckert C."/>
        </authorList>
    </citation>
    <scope>NUCLEOTIDE SEQUENCE [LARGE SCALE GENOMIC DNA]</scope>
    <source>
        <strain evidence="3">MG417-CF17 (DSM 44213)</strain>
    </source>
</reference>
<dbReference type="Gene3D" id="3.30.450.180">
    <property type="match status" value="1"/>
</dbReference>
<dbReference type="Proteomes" id="UP000028492">
    <property type="component" value="Chromosome"/>
</dbReference>
<dbReference type="EMBL" id="CP008953">
    <property type="protein sequence ID" value="AIG76955.1"/>
    <property type="molecule type" value="Genomic_DNA"/>
</dbReference>
<evidence type="ECO:0000313" key="2">
    <source>
        <dbReference type="EMBL" id="AIG76955.1"/>
    </source>
</evidence>
<dbReference type="Pfam" id="PF13560">
    <property type="entry name" value="HTH_31"/>
    <property type="match status" value="1"/>
</dbReference>
<dbReference type="InterPro" id="IPR001387">
    <property type="entry name" value="Cro/C1-type_HTH"/>
</dbReference>
<protein>
    <submittedName>
        <fullName evidence="2">Transcriptional regulator</fullName>
    </submittedName>
</protein>
<dbReference type="RefSeq" id="WP_051972524.1">
    <property type="nucleotide sequence ID" value="NZ_CP008953.1"/>
</dbReference>
<dbReference type="eggNOG" id="COG1396">
    <property type="taxonomic scope" value="Bacteria"/>
</dbReference>
<dbReference type="SUPFAM" id="SSF47413">
    <property type="entry name" value="lambda repressor-like DNA-binding domains"/>
    <property type="match status" value="1"/>
</dbReference>
<dbReference type="InterPro" id="IPR041413">
    <property type="entry name" value="MLTR_LBD"/>
</dbReference>
<dbReference type="Gene3D" id="1.10.260.40">
    <property type="entry name" value="lambda repressor-like DNA-binding domains"/>
    <property type="match status" value="1"/>
</dbReference>
<proteinExistence type="predicted"/>
<evidence type="ECO:0000313" key="3">
    <source>
        <dbReference type="Proteomes" id="UP000028492"/>
    </source>
</evidence>
<feature type="domain" description="HTH cro/C1-type" evidence="1">
    <location>
        <begin position="20"/>
        <end position="74"/>
    </location>
</feature>
<dbReference type="AlphaFoldDB" id="A0A075V2M8"/>
<dbReference type="Pfam" id="PF17765">
    <property type="entry name" value="MLTR_LBD"/>
    <property type="match status" value="1"/>
</dbReference>
<dbReference type="STRING" id="208439.AJAP_20470"/>
<gene>
    <name evidence="2" type="ORF">AJAP_20470</name>
</gene>
<dbReference type="KEGG" id="aja:AJAP_20470"/>
<name>A0A075V2M8_9PSEU</name>
<dbReference type="PANTHER" id="PTHR35010">
    <property type="entry name" value="BLL4672 PROTEIN-RELATED"/>
    <property type="match status" value="1"/>
</dbReference>
<accession>A0A075V2M8</accession>
<evidence type="ECO:0000259" key="1">
    <source>
        <dbReference type="PROSITE" id="PS50943"/>
    </source>
</evidence>
<sequence>MIVTTTLTAGRAGRPVGELLREWRDRRRISQLDLAISADISTRHLSFVETGRSKPSREMVLRLGEHLEVPLRERNQLLLAAGYAPAYAETGLAAPELEAVRKAVRQLMAGHEPYPAAVVDRWWNLVDANASISLMTDLVSPALMTPPVNVLRVTLHPDGMAPHVLNLGEWRAHLLGRLRRQVIQTADPMLTELLEELLTYPCADPVPEVEVPGPGDIFVPLKLRHEDAELTFFSTVSTFGTPLDVTVAELVIESFFPADADTAEYLRAYAARGVE</sequence>
<dbReference type="SMART" id="SM00530">
    <property type="entry name" value="HTH_XRE"/>
    <property type="match status" value="1"/>
</dbReference>
<keyword evidence="3" id="KW-1185">Reference proteome</keyword>
<dbReference type="PANTHER" id="PTHR35010:SF4">
    <property type="entry name" value="BLL5781 PROTEIN"/>
    <property type="match status" value="1"/>
</dbReference>
<dbReference type="CDD" id="cd00093">
    <property type="entry name" value="HTH_XRE"/>
    <property type="match status" value="1"/>
</dbReference>
<dbReference type="InterPro" id="IPR010982">
    <property type="entry name" value="Lambda_DNA-bd_dom_sf"/>
</dbReference>